<dbReference type="Gene3D" id="3.60.21.10">
    <property type="match status" value="1"/>
</dbReference>
<evidence type="ECO:0000313" key="2">
    <source>
        <dbReference type="EMBL" id="MCC1483162.1"/>
    </source>
</evidence>
<keyword evidence="3" id="KW-1185">Reference proteome</keyword>
<dbReference type="SUPFAM" id="SSF56300">
    <property type="entry name" value="Metallo-dependent phosphatases"/>
    <property type="match status" value="1"/>
</dbReference>
<keyword evidence="1" id="KW-0732">Signal</keyword>
<protein>
    <submittedName>
        <fullName evidence="2">Metallophosphatase</fullName>
    </submittedName>
</protein>
<reference evidence="3" key="2">
    <citation type="submission" date="2023-07" db="EMBL/GenBank/DDBJ databases">
        <title>Genome of Winogradskyella sp. E313.</title>
        <authorList>
            <person name="Zhou Y."/>
        </authorList>
    </citation>
    <scope>NUCLEOTIDE SEQUENCE [LARGE SCALE GENOMIC DNA]</scope>
    <source>
        <strain evidence="3">E313</strain>
    </source>
</reference>
<dbReference type="RefSeq" id="WP_227475581.1">
    <property type="nucleotide sequence ID" value="NZ_JAFMPT010000001.1"/>
</dbReference>
<comment type="caution">
    <text evidence="2">The sequence shown here is derived from an EMBL/GenBank/DDBJ whole genome shotgun (WGS) entry which is preliminary data.</text>
</comment>
<feature type="chain" id="PRO_5045719116" evidence="1">
    <location>
        <begin position="25"/>
        <end position="1186"/>
    </location>
</feature>
<reference evidence="3" key="1">
    <citation type="submission" date="2021-03" db="EMBL/GenBank/DDBJ databases">
        <title>Genome of Cognatishimia sp. F0-27.</title>
        <authorList>
            <person name="Ping X."/>
        </authorList>
    </citation>
    <scope>NUCLEOTIDE SEQUENCE [LARGE SCALE GENOMIC DNA]</scope>
    <source>
        <strain evidence="3">E313</strain>
    </source>
</reference>
<gene>
    <name evidence="2" type="ORF">J1C55_01045</name>
</gene>
<proteinExistence type="predicted"/>
<dbReference type="InterPro" id="IPR029052">
    <property type="entry name" value="Metallo-depent_PP-like"/>
</dbReference>
<accession>A0ABS8ELH8</accession>
<evidence type="ECO:0000256" key="1">
    <source>
        <dbReference type="SAM" id="SignalP"/>
    </source>
</evidence>
<sequence length="1186" mass="134545">MKHFKLTKISVLSILLLATCIVSGQQLETSVFVTANTGTTDDNSVLSKISSEAKTLNNSNLLILGNIVSKEGFSENAKAKISSQLDLLKAYNGKVIFTPGHHEWAINGHRDVRDLEKFIQKNSDAKFYPDEGCPIKKKDLTDDVVLITIDSQWYLEDWNNHIYLNEDCDIKNRTQFFLEFESMLKKSQGKTIMVAMHHPIFSNTKEGLISRTGGTSLHDFQNKQNSKFRNRLITLARQTENIFFVSGHDKNLQYINKYGIPQIISGAAGDTKKASPKSESDFGSKENGYARIDLFKGGGVSVTFQGISTPFTTQVVVPVQKEIPTNFKDKNSFGSTFSSSVYSSDETEKSKTYKGLWGKHYRDLYSKAVNAKVAFIDTLKGGLTPIRRGGGHQSKSLRLETKDGKQYVMRALRKSAIKFLQSTAFQDKYVEEDLEGSFADSFLLDFYTTAHPYTTTTIGTLADAVDVFHTNPELYYIPKQEGLGVFNDEYGDELYIIEERVESNHNDLESFGKPDKILSTNDVLQEIHKTGREIVDEPSYIRARLFDMLIGDWDRHEDQWRWALYKKEDGSEICKPIPRDRDQAFSIYDGSILGFLRCAVPAMRMMQSFDEELPSPKWFSFEPYPLDMTFINQSNWEDWEKEAKALQTGLTDDVIEIAFENLPAEMKDQTIDDIKRKLKGRRGNIVDIARTYYEYINKHEVITGTQKSDTFEITRHPDGKTTIDIHRKDIGVFNRTFTKDETKEIWIYGLDGKDTFNVTGKGNDLITIKIMGGKKNDTYNFENTKKVKLYDYKGKNNTIVNKSSKKWLVDDYEINNYDYKKRKHSVNQILPVIGANPDDGLGIGLINNFTTYGLQRNPFTTRHTIGATYYTGNSGYDLSYRGEFSNIFHNWNFAVEGKYTSPNFAQNFFGFGNDTEYDKDFDDPATAADESDLDFNRVSIREWSAAISLVWRGRDGGSFYFKPLIESFDVENDTDRFINTFFPADATLFERQIYAGAEVNYSYKNKDNVSYPTLGLDVGITAGYKTTIDGDVNGEDIDNNFGYVKPYFAIDHRLNKSASLVLATKIGGEAILGDDFELYHAAQLGGGKDLRGFRRERFTGKYSVFHTTDLRLRLGKFKSSFIPLKYGITGGVDYGRVWLDDDNSDKWHSSAGGSFWISGLETFTANLGYYGSSDGGRISFVLGFAF</sequence>
<evidence type="ECO:0000313" key="3">
    <source>
        <dbReference type="Proteomes" id="UP000778797"/>
    </source>
</evidence>
<name>A0ABS8ELH8_9FLAO</name>
<dbReference type="Proteomes" id="UP000778797">
    <property type="component" value="Unassembled WGS sequence"/>
</dbReference>
<feature type="signal peptide" evidence="1">
    <location>
        <begin position="1"/>
        <end position="24"/>
    </location>
</feature>
<dbReference type="EMBL" id="JAFMPT010000001">
    <property type="protein sequence ID" value="MCC1483162.1"/>
    <property type="molecule type" value="Genomic_DNA"/>
</dbReference>
<organism evidence="2 3">
    <name type="scientific">Winogradskyella immobilis</name>
    <dbReference type="NCBI Taxonomy" id="2816852"/>
    <lineage>
        <taxon>Bacteria</taxon>
        <taxon>Pseudomonadati</taxon>
        <taxon>Bacteroidota</taxon>
        <taxon>Flavobacteriia</taxon>
        <taxon>Flavobacteriales</taxon>
        <taxon>Flavobacteriaceae</taxon>
        <taxon>Winogradskyella</taxon>
    </lineage>
</organism>